<name>A0ACC0U2L8_9AGAM</name>
<evidence type="ECO:0000313" key="1">
    <source>
        <dbReference type="EMBL" id="KAI9455868.1"/>
    </source>
</evidence>
<dbReference type="EMBL" id="JAGFNK010000245">
    <property type="protein sequence ID" value="KAI9455868.1"/>
    <property type="molecule type" value="Genomic_DNA"/>
</dbReference>
<comment type="caution">
    <text evidence="1">The sequence shown here is derived from an EMBL/GenBank/DDBJ whole genome shotgun (WGS) entry which is preliminary data.</text>
</comment>
<organism evidence="1 2">
    <name type="scientific">Russula earlei</name>
    <dbReference type="NCBI Taxonomy" id="71964"/>
    <lineage>
        <taxon>Eukaryota</taxon>
        <taxon>Fungi</taxon>
        <taxon>Dikarya</taxon>
        <taxon>Basidiomycota</taxon>
        <taxon>Agaricomycotina</taxon>
        <taxon>Agaricomycetes</taxon>
        <taxon>Russulales</taxon>
        <taxon>Russulaceae</taxon>
        <taxon>Russula</taxon>
    </lineage>
</organism>
<protein>
    <submittedName>
        <fullName evidence="1">Uncharacterized protein</fullName>
    </submittedName>
</protein>
<keyword evidence="2" id="KW-1185">Reference proteome</keyword>
<accession>A0ACC0U2L8</accession>
<reference evidence="1" key="1">
    <citation type="submission" date="2021-03" db="EMBL/GenBank/DDBJ databases">
        <title>Evolutionary priming and transition to the ectomycorrhizal habit in an iconic lineage of mushroom-forming fungi: is preadaptation a requirement?</title>
        <authorList>
            <consortium name="DOE Joint Genome Institute"/>
            <person name="Looney B.P."/>
            <person name="Miyauchi S."/>
            <person name="Morin E."/>
            <person name="Drula E."/>
            <person name="Courty P.E."/>
            <person name="Chicoki N."/>
            <person name="Fauchery L."/>
            <person name="Kohler A."/>
            <person name="Kuo A."/>
            <person name="LaButti K."/>
            <person name="Pangilinan J."/>
            <person name="Lipzen A."/>
            <person name="Riley R."/>
            <person name="Andreopoulos W."/>
            <person name="He G."/>
            <person name="Johnson J."/>
            <person name="Barry K.W."/>
            <person name="Grigoriev I.V."/>
            <person name="Nagy L."/>
            <person name="Hibbett D."/>
            <person name="Henrissat B."/>
            <person name="Matheny P.B."/>
            <person name="Labbe J."/>
            <person name="Martin A.F."/>
        </authorList>
    </citation>
    <scope>NUCLEOTIDE SEQUENCE</scope>
    <source>
        <strain evidence="1">BPL698</strain>
    </source>
</reference>
<sequence length="236" mass="26533">MANYHDPAVIAQDFWTVAKFWHVVDGLYIWEFFTTLDYEASVIQGRRPYRWTIWLYSLTRVATLMAVVVSMIGFDVTTPINCQLWIIFELIFSFTAVAAGSMLIVIRVIAIWNRNRVVSVIAISTWATNIAALIHSIVLLHSVSSPVNDTCYMSNTLASKLNLMTSLATDIVLLLIMLVGLLRWRLQEGGMPNIARFLWTQGLIWLLIATFSYVPTVVFISLNLNGILLSNPSGGC</sequence>
<dbReference type="Proteomes" id="UP001207468">
    <property type="component" value="Unassembled WGS sequence"/>
</dbReference>
<proteinExistence type="predicted"/>
<evidence type="ECO:0000313" key="2">
    <source>
        <dbReference type="Proteomes" id="UP001207468"/>
    </source>
</evidence>
<gene>
    <name evidence="1" type="ORF">F5148DRAFT_386659</name>
</gene>